<proteinExistence type="predicted"/>
<organism evidence="1">
    <name type="scientific">Bacillus cereus group sp. MS39</name>
    <dbReference type="NCBI Taxonomy" id="3041344"/>
    <lineage>
        <taxon>Bacteria</taxon>
        <taxon>Bacillati</taxon>
        <taxon>Bacillota</taxon>
        <taxon>Bacilli</taxon>
        <taxon>Bacillales</taxon>
        <taxon>Bacillaceae</taxon>
        <taxon>Bacillus</taxon>
        <taxon>Bacillus cereus group</taxon>
    </lineage>
</organism>
<accession>A0AAU8F040</accession>
<dbReference type="RefSeq" id="WP_353706339.1">
    <property type="nucleotide sequence ID" value="NZ_CP123058.1"/>
</dbReference>
<gene>
    <name evidence="1" type="ORF">QEP67_17340</name>
</gene>
<reference evidence="1" key="1">
    <citation type="submission" date="2023-04" db="EMBL/GenBank/DDBJ databases">
        <title>Bacillus cereus group whole genome sequencing.</title>
        <authorList>
            <person name="Kang M."/>
            <person name="Kim H.J."/>
        </authorList>
    </citation>
    <scope>NUCLEOTIDE SEQUENCE</scope>
    <source>
        <strain evidence="1">MS39</strain>
    </source>
</reference>
<evidence type="ECO:0000313" key="1">
    <source>
        <dbReference type="EMBL" id="XCH17233.1"/>
    </source>
</evidence>
<name>A0AAU8F040_9BACI</name>
<evidence type="ECO:0008006" key="2">
    <source>
        <dbReference type="Google" id="ProtNLM"/>
    </source>
</evidence>
<dbReference type="EMBL" id="CP123058">
    <property type="protein sequence ID" value="XCH17233.1"/>
    <property type="molecule type" value="Genomic_DNA"/>
</dbReference>
<sequence length="48" mass="5929">MRKQYQMRLLKREIDNELELMKLDYESKLRGMKVEQHLQAMKTMEVKS</sequence>
<protein>
    <recommendedName>
        <fullName evidence="2">Phage protein</fullName>
    </recommendedName>
</protein>
<dbReference type="AlphaFoldDB" id="A0AAU8F040"/>